<proteinExistence type="predicted"/>
<gene>
    <name evidence="1" type="ORF">HINF_LOCUS27862</name>
    <name evidence="2" type="ORF">HINF_LOCUS47437</name>
</gene>
<name>A0AA86PSJ2_9EUKA</name>
<dbReference type="EMBL" id="CATOUU010000674">
    <property type="protein sequence ID" value="CAI9940217.1"/>
    <property type="molecule type" value="Genomic_DNA"/>
</dbReference>
<keyword evidence="3" id="KW-1185">Reference proteome</keyword>
<dbReference type="EMBL" id="CAXDID020000213">
    <property type="protein sequence ID" value="CAL6057292.1"/>
    <property type="molecule type" value="Genomic_DNA"/>
</dbReference>
<sequence length="684" mass="82386">MIGKTDKSVRNIIQEGINYLITQNNLLVDDFRQKLNEIYTTKKHDLGRMKKYYKLTITQIQQLDQAYQFKYKKQKDGVIKSICRDEYTKMYKQALQICLQTDFSEASIQQVCKTINSLSKQQRNIFWTNVGQQIFSNYQQLKTNHNIKKYYDNIYQQYAYSPLQQSDLQQIKQFVQNNINLTTSEMVMKLMTNQFKCIDVYCNQIRRTINSFKKQQSENTMFPNRKTNTFQSTYKYLSQHTKMFSNQSSIQKVPCIKTQYCLETQQHYSDIFQEALKSSLNIQSSNSGFQICNTIINLNKLQSQTFWSYLKQTQNTSYTKLKTYYKVCFQSVLFSDHLTERDKTFIRNQLFQDQTSSIADITQSLMQNYFKDRDIFYYEIYNYVYSQNKKFKLSFKTKRQNNIHSFKEYYTEIYRQGLSHVLEQDIDINIEPENIIRQIDLLDRRQSRQFWKFLESNVVPHKTSIQLRDYFNIRYRKMQSCSQLSIVDKTYIDKFCQSHNELDNNQKVIQLSESYFKDKNKSQQQIHQYIDQHQQNTYTNPSNPLAKLNKYTKFYNEALNALFQQPKDQSPKAICETINSLNQQQSLQFWNYLETIVKPQLNVELLKQYYNNSYRAVLYSGRLTAEDKQQIQQFCEQNKELTKKQQTKQLLETQYKDRDIFYWEMYRCISNYETLNKQKTQQNK</sequence>
<evidence type="ECO:0000313" key="1">
    <source>
        <dbReference type="EMBL" id="CAI9940217.1"/>
    </source>
</evidence>
<comment type="caution">
    <text evidence="1">The sequence shown here is derived from an EMBL/GenBank/DDBJ whole genome shotgun (WGS) entry which is preliminary data.</text>
</comment>
<dbReference type="AlphaFoldDB" id="A0AA86PSJ2"/>
<evidence type="ECO:0000313" key="3">
    <source>
        <dbReference type="Proteomes" id="UP001642409"/>
    </source>
</evidence>
<reference evidence="2 3" key="2">
    <citation type="submission" date="2024-07" db="EMBL/GenBank/DDBJ databases">
        <authorList>
            <person name="Akdeniz Z."/>
        </authorList>
    </citation>
    <scope>NUCLEOTIDE SEQUENCE [LARGE SCALE GENOMIC DNA]</scope>
</reference>
<protein>
    <submittedName>
        <fullName evidence="1">Uncharacterized protein</fullName>
    </submittedName>
</protein>
<organism evidence="1">
    <name type="scientific">Hexamita inflata</name>
    <dbReference type="NCBI Taxonomy" id="28002"/>
    <lineage>
        <taxon>Eukaryota</taxon>
        <taxon>Metamonada</taxon>
        <taxon>Diplomonadida</taxon>
        <taxon>Hexamitidae</taxon>
        <taxon>Hexamitinae</taxon>
        <taxon>Hexamita</taxon>
    </lineage>
</organism>
<dbReference type="Proteomes" id="UP001642409">
    <property type="component" value="Unassembled WGS sequence"/>
</dbReference>
<evidence type="ECO:0000313" key="2">
    <source>
        <dbReference type="EMBL" id="CAL6057292.1"/>
    </source>
</evidence>
<accession>A0AA86PSJ2</accession>
<reference evidence="1" key="1">
    <citation type="submission" date="2023-06" db="EMBL/GenBank/DDBJ databases">
        <authorList>
            <person name="Kurt Z."/>
        </authorList>
    </citation>
    <scope>NUCLEOTIDE SEQUENCE</scope>
</reference>